<feature type="transmembrane region" description="Helical" evidence="8">
    <location>
        <begin position="155"/>
        <end position="175"/>
    </location>
</feature>
<evidence type="ECO:0000256" key="4">
    <source>
        <dbReference type="ARBA" id="ARBA00022475"/>
    </source>
</evidence>
<feature type="transmembrane region" description="Helical" evidence="8">
    <location>
        <begin position="12"/>
        <end position="36"/>
    </location>
</feature>
<keyword evidence="7 8" id="KW-0472">Membrane</keyword>
<dbReference type="InterPro" id="IPR025720">
    <property type="entry name" value="RibU"/>
</dbReference>
<dbReference type="InterPro" id="IPR024529">
    <property type="entry name" value="ECF_trnsprt_substrate-spec"/>
</dbReference>
<feature type="transmembrane region" description="Helical" evidence="8">
    <location>
        <begin position="43"/>
        <end position="64"/>
    </location>
</feature>
<keyword evidence="3" id="KW-0813">Transport</keyword>
<sequence>MGLVKLDTKKLTILAMLSALAFLAVFLIRIPAVAFLSYEPKDVIFAIGGFMFGPLSVAAMSAIVSLIEMVTISSTGIIGCVMNILSSCSFACTAAYVYKKKRTLQGAIVGLVIGCVIMCAIMLLWNYLITPLYMQNEGETIEQTRAFVASKLLPWFLPFNLVKGTINGALTMLLYKPVTSALRRARLLESSRSQVPVKHNLGLILVLLFVLVTCVLALLVMQGKL</sequence>
<evidence type="ECO:0000256" key="7">
    <source>
        <dbReference type="ARBA" id="ARBA00023136"/>
    </source>
</evidence>
<evidence type="ECO:0000256" key="8">
    <source>
        <dbReference type="SAM" id="Phobius"/>
    </source>
</evidence>
<reference evidence="9" key="1">
    <citation type="submission" date="2020-10" db="EMBL/GenBank/DDBJ databases">
        <authorList>
            <person name="Gilroy R."/>
        </authorList>
    </citation>
    <scope>NUCLEOTIDE SEQUENCE</scope>
    <source>
        <strain evidence="9">ChiHcec3-11533</strain>
    </source>
</reference>
<comment type="caution">
    <text evidence="9">The sequence shown here is derived from an EMBL/GenBank/DDBJ whole genome shotgun (WGS) entry which is preliminary data.</text>
</comment>
<evidence type="ECO:0000256" key="5">
    <source>
        <dbReference type="ARBA" id="ARBA00022692"/>
    </source>
</evidence>
<dbReference type="EMBL" id="DVMU01000084">
    <property type="protein sequence ID" value="HIU33652.1"/>
    <property type="molecule type" value="Genomic_DNA"/>
</dbReference>
<dbReference type="Gene3D" id="1.10.1760.20">
    <property type="match status" value="1"/>
</dbReference>
<dbReference type="GO" id="GO:0005886">
    <property type="term" value="C:plasma membrane"/>
    <property type="evidence" value="ECO:0007669"/>
    <property type="project" value="UniProtKB-SubCell"/>
</dbReference>
<protein>
    <submittedName>
        <fullName evidence="9">ECF transporter S component</fullName>
    </submittedName>
</protein>
<comment type="similarity">
    <text evidence="2">Belongs to the prokaryotic riboflavin transporter (P-RFT) (TC 2.A.87) family.</text>
</comment>
<evidence type="ECO:0000256" key="1">
    <source>
        <dbReference type="ARBA" id="ARBA00004651"/>
    </source>
</evidence>
<keyword evidence="5 8" id="KW-0812">Transmembrane</keyword>
<dbReference type="AlphaFoldDB" id="A0A9D1ICH8"/>
<reference evidence="9" key="2">
    <citation type="journal article" date="2021" name="PeerJ">
        <title>Extensive microbial diversity within the chicken gut microbiome revealed by metagenomics and culture.</title>
        <authorList>
            <person name="Gilroy R."/>
            <person name="Ravi A."/>
            <person name="Getino M."/>
            <person name="Pursley I."/>
            <person name="Horton D.L."/>
            <person name="Alikhan N.F."/>
            <person name="Baker D."/>
            <person name="Gharbi K."/>
            <person name="Hall N."/>
            <person name="Watson M."/>
            <person name="Adriaenssens E.M."/>
            <person name="Foster-Nyarko E."/>
            <person name="Jarju S."/>
            <person name="Secka A."/>
            <person name="Antonio M."/>
            <person name="Oren A."/>
            <person name="Chaudhuri R.R."/>
            <person name="La Ragione R."/>
            <person name="Hildebrand F."/>
            <person name="Pallen M.J."/>
        </authorList>
    </citation>
    <scope>NUCLEOTIDE SEQUENCE</scope>
    <source>
        <strain evidence="9">ChiHcec3-11533</strain>
    </source>
</reference>
<evidence type="ECO:0000256" key="3">
    <source>
        <dbReference type="ARBA" id="ARBA00022448"/>
    </source>
</evidence>
<dbReference type="GO" id="GO:0032217">
    <property type="term" value="F:riboflavin transmembrane transporter activity"/>
    <property type="evidence" value="ECO:0007669"/>
    <property type="project" value="InterPro"/>
</dbReference>
<keyword evidence="6 8" id="KW-1133">Transmembrane helix</keyword>
<evidence type="ECO:0000313" key="9">
    <source>
        <dbReference type="EMBL" id="HIU33652.1"/>
    </source>
</evidence>
<evidence type="ECO:0000256" key="6">
    <source>
        <dbReference type="ARBA" id="ARBA00022989"/>
    </source>
</evidence>
<accession>A0A9D1ICH8</accession>
<keyword evidence="4" id="KW-1003">Cell membrane</keyword>
<evidence type="ECO:0000313" key="10">
    <source>
        <dbReference type="Proteomes" id="UP000824072"/>
    </source>
</evidence>
<feature type="transmembrane region" description="Helical" evidence="8">
    <location>
        <begin position="76"/>
        <end position="98"/>
    </location>
</feature>
<gene>
    <name evidence="9" type="ORF">IAB02_03730</name>
</gene>
<evidence type="ECO:0000256" key="2">
    <source>
        <dbReference type="ARBA" id="ARBA00005540"/>
    </source>
</evidence>
<dbReference type="Proteomes" id="UP000824072">
    <property type="component" value="Unassembled WGS sequence"/>
</dbReference>
<dbReference type="PANTHER" id="PTHR38438:SF1">
    <property type="entry name" value="RIBOFLAVIN TRANSPORTER RIBU"/>
    <property type="match status" value="1"/>
</dbReference>
<name>A0A9D1ICH8_9FIRM</name>
<proteinExistence type="inferred from homology"/>
<feature type="transmembrane region" description="Helical" evidence="8">
    <location>
        <begin position="107"/>
        <end position="128"/>
    </location>
</feature>
<dbReference type="PANTHER" id="PTHR38438">
    <property type="entry name" value="RIBOFLAVIN TRANSPORTER RIBU"/>
    <property type="match status" value="1"/>
</dbReference>
<feature type="transmembrane region" description="Helical" evidence="8">
    <location>
        <begin position="201"/>
        <end position="221"/>
    </location>
</feature>
<organism evidence="9 10">
    <name type="scientific">Candidatus Pullichristensenella excrementigallinarum</name>
    <dbReference type="NCBI Taxonomy" id="2840907"/>
    <lineage>
        <taxon>Bacteria</taxon>
        <taxon>Bacillati</taxon>
        <taxon>Bacillota</taxon>
        <taxon>Clostridia</taxon>
        <taxon>Candidatus Pullichristensenella</taxon>
    </lineage>
</organism>
<dbReference type="Pfam" id="PF12822">
    <property type="entry name" value="ECF_trnsprt"/>
    <property type="match status" value="1"/>
</dbReference>
<comment type="subcellular location">
    <subcellularLocation>
        <location evidence="1">Cell membrane</location>
        <topology evidence="1">Multi-pass membrane protein</topology>
    </subcellularLocation>
</comment>